<evidence type="ECO:0000256" key="3">
    <source>
        <dbReference type="ARBA" id="ARBA00023235"/>
    </source>
</evidence>
<dbReference type="GO" id="GO:0005524">
    <property type="term" value="F:ATP binding"/>
    <property type="evidence" value="ECO:0007669"/>
    <property type="project" value="InterPro"/>
</dbReference>
<dbReference type="GO" id="GO:0009378">
    <property type="term" value="F:four-way junction helicase activity"/>
    <property type="evidence" value="ECO:0007669"/>
    <property type="project" value="TreeGrafter"/>
</dbReference>
<evidence type="ECO:0000313" key="7">
    <source>
        <dbReference type="EMBL" id="KAJ7602828.1"/>
    </source>
</evidence>
<proteinExistence type="inferred from homology"/>
<evidence type="ECO:0000256" key="4">
    <source>
        <dbReference type="ARBA" id="ARBA00034617"/>
    </source>
</evidence>
<evidence type="ECO:0000256" key="1">
    <source>
        <dbReference type="ARBA" id="ARBA00005446"/>
    </source>
</evidence>
<keyword evidence="8" id="KW-1185">Reference proteome</keyword>
<evidence type="ECO:0000259" key="6">
    <source>
        <dbReference type="Pfam" id="PF00270"/>
    </source>
</evidence>
<evidence type="ECO:0000313" key="8">
    <source>
        <dbReference type="Proteomes" id="UP001221142"/>
    </source>
</evidence>
<dbReference type="EMBL" id="JARKIF010000197">
    <property type="protein sequence ID" value="KAJ7602828.1"/>
    <property type="molecule type" value="Genomic_DNA"/>
</dbReference>
<evidence type="ECO:0000256" key="2">
    <source>
        <dbReference type="ARBA" id="ARBA00023125"/>
    </source>
</evidence>
<dbReference type="Pfam" id="PF00270">
    <property type="entry name" value="DEAD"/>
    <property type="match status" value="1"/>
</dbReference>
<keyword evidence="2" id="KW-0238">DNA-binding</keyword>
<reference evidence="7" key="1">
    <citation type="submission" date="2023-03" db="EMBL/GenBank/DDBJ databases">
        <title>Massive genome expansion in bonnet fungi (Mycena s.s.) driven by repeated elements and novel gene families across ecological guilds.</title>
        <authorList>
            <consortium name="Lawrence Berkeley National Laboratory"/>
            <person name="Harder C.B."/>
            <person name="Miyauchi S."/>
            <person name="Viragh M."/>
            <person name="Kuo A."/>
            <person name="Thoen E."/>
            <person name="Andreopoulos B."/>
            <person name="Lu D."/>
            <person name="Skrede I."/>
            <person name="Drula E."/>
            <person name="Henrissat B."/>
            <person name="Morin E."/>
            <person name="Kohler A."/>
            <person name="Barry K."/>
            <person name="LaButti K."/>
            <person name="Morin E."/>
            <person name="Salamov A."/>
            <person name="Lipzen A."/>
            <person name="Mereny Z."/>
            <person name="Hegedus B."/>
            <person name="Baldrian P."/>
            <person name="Stursova M."/>
            <person name="Weitz H."/>
            <person name="Taylor A."/>
            <person name="Grigoriev I.V."/>
            <person name="Nagy L.G."/>
            <person name="Martin F."/>
            <person name="Kauserud H."/>
        </authorList>
    </citation>
    <scope>NUCLEOTIDE SEQUENCE</scope>
    <source>
        <strain evidence="7">9284</strain>
    </source>
</reference>
<protein>
    <recommendedName>
        <fullName evidence="5">DNA 3'-5' helicase</fullName>
        <ecNumber evidence="5">5.6.2.4</ecNumber>
    </recommendedName>
</protein>
<dbReference type="GO" id="GO:0003677">
    <property type="term" value="F:DNA binding"/>
    <property type="evidence" value="ECO:0007669"/>
    <property type="project" value="UniProtKB-KW"/>
</dbReference>
<dbReference type="GO" id="GO:0000724">
    <property type="term" value="P:double-strand break repair via homologous recombination"/>
    <property type="evidence" value="ECO:0007669"/>
    <property type="project" value="TreeGrafter"/>
</dbReference>
<keyword evidence="3" id="KW-0413">Isomerase</keyword>
<dbReference type="GO" id="GO:0005694">
    <property type="term" value="C:chromosome"/>
    <property type="evidence" value="ECO:0007669"/>
    <property type="project" value="TreeGrafter"/>
</dbReference>
<dbReference type="PANTHER" id="PTHR13710:SF105">
    <property type="entry name" value="ATP-DEPENDENT DNA HELICASE Q1"/>
    <property type="match status" value="1"/>
</dbReference>
<sequence>TATGDGKSALFIVPILVHLEVSKRPNDFPDFPGIRAHPVLVVITPTKGLASNIVEGLKKYDIAAIAYDRETVAAAHVAALNLVHEVSSCSKYHVICVDPEHLHSDDWRRILSVSAFCNNLVAVIVEEAHLVVEWLSFRKWYGGIGPFLRGRLPPDVPVGAISATVEPGAVQTASRDFPQLLPFLNTGRRAMIYGYSCEMVTSIFEYLLRCEPPGVDHGRRVRQYSALCEPDFNAETLRLAETDPELQVIVATVALANGINVLGIDDSISVSMPSTLSQMEQQ</sequence>
<accession>A0AAD7AX63</accession>
<dbReference type="SUPFAM" id="SSF52540">
    <property type="entry name" value="P-loop containing nucleoside triphosphate hydrolases"/>
    <property type="match status" value="1"/>
</dbReference>
<dbReference type="Gene3D" id="3.40.50.300">
    <property type="entry name" value="P-loop containing nucleotide triphosphate hydrolases"/>
    <property type="match status" value="2"/>
</dbReference>
<name>A0AAD7AX63_9AGAR</name>
<dbReference type="InterPro" id="IPR027417">
    <property type="entry name" value="P-loop_NTPase"/>
</dbReference>
<dbReference type="GO" id="GO:0005737">
    <property type="term" value="C:cytoplasm"/>
    <property type="evidence" value="ECO:0007669"/>
    <property type="project" value="TreeGrafter"/>
</dbReference>
<evidence type="ECO:0000256" key="5">
    <source>
        <dbReference type="ARBA" id="ARBA00034808"/>
    </source>
</evidence>
<feature type="domain" description="DEAD/DEAH-box helicase" evidence="6">
    <location>
        <begin position="2"/>
        <end position="166"/>
    </location>
</feature>
<comment type="caution">
    <text evidence="7">The sequence shown here is derived from an EMBL/GenBank/DDBJ whole genome shotgun (WGS) entry which is preliminary data.</text>
</comment>
<organism evidence="7 8">
    <name type="scientific">Roridomyces roridus</name>
    <dbReference type="NCBI Taxonomy" id="1738132"/>
    <lineage>
        <taxon>Eukaryota</taxon>
        <taxon>Fungi</taxon>
        <taxon>Dikarya</taxon>
        <taxon>Basidiomycota</taxon>
        <taxon>Agaricomycotina</taxon>
        <taxon>Agaricomycetes</taxon>
        <taxon>Agaricomycetidae</taxon>
        <taxon>Agaricales</taxon>
        <taxon>Marasmiineae</taxon>
        <taxon>Mycenaceae</taxon>
        <taxon>Roridomyces</taxon>
    </lineage>
</organism>
<dbReference type="InterPro" id="IPR011545">
    <property type="entry name" value="DEAD/DEAH_box_helicase_dom"/>
</dbReference>
<dbReference type="PANTHER" id="PTHR13710">
    <property type="entry name" value="DNA HELICASE RECQ FAMILY MEMBER"/>
    <property type="match status" value="1"/>
</dbReference>
<dbReference type="Proteomes" id="UP001221142">
    <property type="component" value="Unassembled WGS sequence"/>
</dbReference>
<feature type="non-terminal residue" evidence="7">
    <location>
        <position position="1"/>
    </location>
</feature>
<dbReference type="AlphaFoldDB" id="A0AAD7AX63"/>
<gene>
    <name evidence="7" type="ORF">FB45DRAFT_727105</name>
</gene>
<dbReference type="GO" id="GO:0043138">
    <property type="term" value="F:3'-5' DNA helicase activity"/>
    <property type="evidence" value="ECO:0007669"/>
    <property type="project" value="UniProtKB-EC"/>
</dbReference>
<dbReference type="EC" id="5.6.2.4" evidence="5"/>
<comment type="similarity">
    <text evidence="1">Belongs to the helicase family. RecQ subfamily.</text>
</comment>
<comment type="catalytic activity">
    <reaction evidence="4">
        <text>Couples ATP hydrolysis with the unwinding of duplex DNA by translocating in the 3'-5' direction.</text>
        <dbReference type="EC" id="5.6.2.4"/>
    </reaction>
</comment>
<feature type="non-terminal residue" evidence="7">
    <location>
        <position position="282"/>
    </location>
</feature>